<dbReference type="GO" id="GO:0045892">
    <property type="term" value="P:negative regulation of DNA-templated transcription"/>
    <property type="evidence" value="ECO:0007669"/>
    <property type="project" value="InterPro"/>
</dbReference>
<dbReference type="InterPro" id="IPR036390">
    <property type="entry name" value="WH_DNA-bd_sf"/>
</dbReference>
<sequence length="127" mass="14699">MTNIPRISESEWEIMKVIWKQSPLTAEQIAAQLPAEIEWSDQTVRTFLNRLVKKKAIGFEKAGRSYLYYPAVTEKECVKAESKSFVNRVFGGAAKLMVTNFLEEGDWSEKEIEQLQKILEEKKGEKR</sequence>
<proteinExistence type="inferred from homology"/>
<dbReference type="OrthoDB" id="1849040at2"/>
<evidence type="ECO:0000313" key="6">
    <source>
        <dbReference type="Proteomes" id="UP000012081"/>
    </source>
</evidence>
<evidence type="ECO:0000256" key="3">
    <source>
        <dbReference type="ARBA" id="ARBA00023125"/>
    </source>
</evidence>
<comment type="caution">
    <text evidence="5">The sequence shown here is derived from an EMBL/GenBank/DDBJ whole genome shotgun (WGS) entry which is preliminary data.</text>
</comment>
<dbReference type="RefSeq" id="WP_003388170.1">
    <property type="nucleotide sequence ID" value="NZ_APBN01000003.1"/>
</dbReference>
<dbReference type="STRING" id="1300222.I532_10802"/>
<evidence type="ECO:0000313" key="5">
    <source>
        <dbReference type="EMBL" id="EMT53262.1"/>
    </source>
</evidence>
<dbReference type="Gene3D" id="1.10.10.10">
    <property type="entry name" value="Winged helix-like DNA-binding domain superfamily/Winged helix DNA-binding domain"/>
    <property type="match status" value="1"/>
</dbReference>
<comment type="similarity">
    <text evidence="1">Belongs to the BlaI transcriptional regulatory family.</text>
</comment>
<dbReference type="PIRSF" id="PIRSF019455">
    <property type="entry name" value="CopR_AtkY"/>
    <property type="match status" value="1"/>
</dbReference>
<accession>M8DIK3</accession>
<dbReference type="EMBL" id="APBN01000003">
    <property type="protein sequence ID" value="EMT53262.1"/>
    <property type="molecule type" value="Genomic_DNA"/>
</dbReference>
<organism evidence="5 6">
    <name type="scientific">Brevibacillus borstelensis AK1</name>
    <dbReference type="NCBI Taxonomy" id="1300222"/>
    <lineage>
        <taxon>Bacteria</taxon>
        <taxon>Bacillati</taxon>
        <taxon>Bacillota</taxon>
        <taxon>Bacilli</taxon>
        <taxon>Bacillales</taxon>
        <taxon>Paenibacillaceae</taxon>
        <taxon>Brevibacillus</taxon>
    </lineage>
</organism>
<evidence type="ECO:0000256" key="2">
    <source>
        <dbReference type="ARBA" id="ARBA00023015"/>
    </source>
</evidence>
<dbReference type="PATRIC" id="fig|1300222.3.peg.2243"/>
<dbReference type="GeneID" id="89501282"/>
<dbReference type="AlphaFoldDB" id="M8DIK3"/>
<dbReference type="InterPro" id="IPR036388">
    <property type="entry name" value="WH-like_DNA-bd_sf"/>
</dbReference>
<evidence type="ECO:0000256" key="1">
    <source>
        <dbReference type="ARBA" id="ARBA00011046"/>
    </source>
</evidence>
<dbReference type="GO" id="GO:0003677">
    <property type="term" value="F:DNA binding"/>
    <property type="evidence" value="ECO:0007669"/>
    <property type="project" value="UniProtKB-KW"/>
</dbReference>
<dbReference type="SUPFAM" id="SSF46785">
    <property type="entry name" value="Winged helix' DNA-binding domain"/>
    <property type="match status" value="1"/>
</dbReference>
<name>M8DIK3_9BACL</name>
<dbReference type="InterPro" id="IPR005650">
    <property type="entry name" value="BlaI_family"/>
</dbReference>
<gene>
    <name evidence="5" type="ORF">I532_10802</name>
</gene>
<dbReference type="Pfam" id="PF03965">
    <property type="entry name" value="Penicillinase_R"/>
    <property type="match status" value="1"/>
</dbReference>
<evidence type="ECO:0000256" key="4">
    <source>
        <dbReference type="ARBA" id="ARBA00023163"/>
    </source>
</evidence>
<dbReference type="Proteomes" id="UP000012081">
    <property type="component" value="Unassembled WGS sequence"/>
</dbReference>
<protein>
    <submittedName>
        <fullName evidence="5">Transcriptional regulator</fullName>
    </submittedName>
</protein>
<keyword evidence="3" id="KW-0238">DNA-binding</keyword>
<keyword evidence="4" id="KW-0804">Transcription</keyword>
<keyword evidence="6" id="KW-1185">Reference proteome</keyword>
<reference evidence="5 6" key="1">
    <citation type="submission" date="2013-03" db="EMBL/GenBank/DDBJ databases">
        <title>Assembly of a new bacterial strain Brevibacillus borstelensis AK1.</title>
        <authorList>
            <person name="Rajan I."/>
            <person name="PoliReddy D."/>
            <person name="Sugumar T."/>
            <person name="Rathinam K."/>
            <person name="Alqarawi S."/>
            <person name="Khalil A.B."/>
            <person name="Sivakumar N."/>
        </authorList>
    </citation>
    <scope>NUCLEOTIDE SEQUENCE [LARGE SCALE GENOMIC DNA]</scope>
    <source>
        <strain evidence="5 6">AK1</strain>
    </source>
</reference>
<dbReference type="Gene3D" id="1.10.4040.10">
    <property type="entry name" value="Penicillinase repressor domain"/>
    <property type="match status" value="1"/>
</dbReference>
<keyword evidence="2" id="KW-0805">Transcription regulation</keyword>